<dbReference type="OMA" id="CKSAMAK"/>
<name>A0A164XDN6_DAUCS</name>
<proteinExistence type="predicted"/>
<dbReference type="PANTHER" id="PTHR33915:SF1">
    <property type="entry name" value="OS04G0644100 PROTEIN"/>
    <property type="match status" value="1"/>
</dbReference>
<feature type="domain" description="SAM" evidence="1">
    <location>
        <begin position="8"/>
        <end position="64"/>
    </location>
</feature>
<dbReference type="PANTHER" id="PTHR33915">
    <property type="entry name" value="OSJNBA0033G05.11 PROTEIN"/>
    <property type="match status" value="1"/>
</dbReference>
<dbReference type="SUPFAM" id="SSF47769">
    <property type="entry name" value="SAM/Pointed domain"/>
    <property type="match status" value="1"/>
</dbReference>
<evidence type="ECO:0000259" key="1">
    <source>
        <dbReference type="Pfam" id="PF07647"/>
    </source>
</evidence>
<dbReference type="InterPro" id="IPR013761">
    <property type="entry name" value="SAM/pointed_sf"/>
</dbReference>
<dbReference type="Gramene" id="KZM93036">
    <property type="protein sequence ID" value="KZM93036"/>
    <property type="gene ID" value="DCAR_016281"/>
</dbReference>
<dbReference type="CDD" id="cd09487">
    <property type="entry name" value="SAM_superfamily"/>
    <property type="match status" value="1"/>
</dbReference>
<sequence length="181" mass="20801">MDMDWYSWLSKTGMEPTLVYEYSLILSRNELEEDDIAHFNHEFLQSMGISIAKHRLQILKHARKVTSPSRARPISKILVAIKQTKRCLAKYIPTFSRQKESALVIVPREMRCKSAMAKRSKSLVMSRQGRSLLKKGKVTSFSGPIVVHDHYKSYVDDDGSYSTSSVEEAGWDTMFRNLKPN</sequence>
<protein>
    <recommendedName>
        <fullName evidence="1">SAM domain-containing protein</fullName>
    </recommendedName>
</protein>
<accession>A0A164XDN6</accession>
<comment type="caution">
    <text evidence="2">The sequence shown here is derived from an EMBL/GenBank/DDBJ whole genome shotgun (WGS) entry which is preliminary data.</text>
</comment>
<evidence type="ECO:0000313" key="2">
    <source>
        <dbReference type="EMBL" id="KZM93036.1"/>
    </source>
</evidence>
<dbReference type="KEGG" id="dcr:108221147"/>
<organism evidence="2">
    <name type="scientific">Daucus carota subsp. sativus</name>
    <name type="common">Carrot</name>
    <dbReference type="NCBI Taxonomy" id="79200"/>
    <lineage>
        <taxon>Eukaryota</taxon>
        <taxon>Viridiplantae</taxon>
        <taxon>Streptophyta</taxon>
        <taxon>Embryophyta</taxon>
        <taxon>Tracheophyta</taxon>
        <taxon>Spermatophyta</taxon>
        <taxon>Magnoliopsida</taxon>
        <taxon>eudicotyledons</taxon>
        <taxon>Gunneridae</taxon>
        <taxon>Pentapetalae</taxon>
        <taxon>asterids</taxon>
        <taxon>campanulids</taxon>
        <taxon>Apiales</taxon>
        <taxon>Apiaceae</taxon>
        <taxon>Apioideae</taxon>
        <taxon>Scandiceae</taxon>
        <taxon>Daucinae</taxon>
        <taxon>Daucus</taxon>
        <taxon>Daucus sect. Daucus</taxon>
    </lineage>
</organism>
<dbReference type="EMBL" id="LNRQ01000005">
    <property type="protein sequence ID" value="KZM93036.1"/>
    <property type="molecule type" value="Genomic_DNA"/>
</dbReference>
<dbReference type="STRING" id="79200.A0A164XDN6"/>
<dbReference type="Gene3D" id="1.10.150.50">
    <property type="entry name" value="Transcription Factor, Ets-1"/>
    <property type="match status" value="1"/>
</dbReference>
<dbReference type="AlphaFoldDB" id="A0A164XDN6"/>
<dbReference type="Pfam" id="PF07647">
    <property type="entry name" value="SAM_2"/>
    <property type="match status" value="1"/>
</dbReference>
<dbReference type="InterPro" id="IPR001660">
    <property type="entry name" value="SAM"/>
</dbReference>
<gene>
    <name evidence="2" type="ORF">DCAR_016281</name>
</gene>
<reference evidence="2" key="1">
    <citation type="journal article" date="2016" name="Nat. Genet.">
        <title>A high-quality carrot genome assembly provides new insights into carotenoid accumulation and asterid genome evolution.</title>
        <authorList>
            <person name="Iorizzo M."/>
            <person name="Ellison S."/>
            <person name="Senalik D."/>
            <person name="Zeng P."/>
            <person name="Satapoomin P."/>
            <person name="Huang J."/>
            <person name="Bowman M."/>
            <person name="Iovene M."/>
            <person name="Sanseverino W."/>
            <person name="Cavagnaro P."/>
            <person name="Yildiz M."/>
            <person name="Macko-Podgorni A."/>
            <person name="Moranska E."/>
            <person name="Grzebelus E."/>
            <person name="Grzebelus D."/>
            <person name="Ashrafi H."/>
            <person name="Zheng Z."/>
            <person name="Cheng S."/>
            <person name="Spooner D."/>
            <person name="Van Deynze A."/>
            <person name="Simon P."/>
        </authorList>
    </citation>
    <scope>NUCLEOTIDE SEQUENCE [LARGE SCALE GENOMIC DNA]</scope>
    <source>
        <tissue evidence="2">Leaf</tissue>
    </source>
</reference>
<dbReference type="OrthoDB" id="1887912at2759"/>